<dbReference type="Proteomes" id="UP000189670">
    <property type="component" value="Unassembled WGS sequence"/>
</dbReference>
<sequence>MRPQGVVFSSPIFTTEMNTELNPNTKGLWITNIKINAVNEVRGSVDEPTQIPYPLDMRMILHVDDTGQVRLLRYVTIMKKRNDDGETWSQVLVTDDSKIADYEGVFRRDGKLTGMRIASVF</sequence>
<dbReference type="EMBL" id="ATBP01002629">
    <property type="protein sequence ID" value="ETR65636.1"/>
    <property type="molecule type" value="Genomic_DNA"/>
</dbReference>
<reference evidence="2" key="1">
    <citation type="submission" date="2012-11" db="EMBL/GenBank/DDBJ databases">
        <authorList>
            <person name="Lucero-Rivera Y.E."/>
            <person name="Tovar-Ramirez D."/>
        </authorList>
    </citation>
    <scope>NUCLEOTIDE SEQUENCE [LARGE SCALE GENOMIC DNA]</scope>
    <source>
        <strain evidence="2">Araruama</strain>
    </source>
</reference>
<name>A0A1V1NT26_9BACT</name>
<accession>A0A1V1NT26</accession>
<feature type="non-terminal residue" evidence="1">
    <location>
        <position position="121"/>
    </location>
</feature>
<evidence type="ECO:0000313" key="1">
    <source>
        <dbReference type="EMBL" id="ETR65636.1"/>
    </source>
</evidence>
<comment type="caution">
    <text evidence="1">The sequence shown here is derived from an EMBL/GenBank/DDBJ whole genome shotgun (WGS) entry which is preliminary data.</text>
</comment>
<dbReference type="AlphaFoldDB" id="A0A1V1NT26"/>
<organism evidence="1 2">
    <name type="scientific">Candidatus Magnetoglobus multicellularis str. Araruama</name>
    <dbReference type="NCBI Taxonomy" id="890399"/>
    <lineage>
        <taxon>Bacteria</taxon>
        <taxon>Pseudomonadati</taxon>
        <taxon>Thermodesulfobacteriota</taxon>
        <taxon>Desulfobacteria</taxon>
        <taxon>Desulfobacterales</taxon>
        <taxon>Desulfobacteraceae</taxon>
        <taxon>Candidatus Magnetoglobus</taxon>
    </lineage>
</organism>
<protein>
    <submittedName>
        <fullName evidence="1">Uncharacterized protein</fullName>
    </submittedName>
</protein>
<gene>
    <name evidence="1" type="ORF">OMM_13941</name>
</gene>
<evidence type="ECO:0000313" key="2">
    <source>
        <dbReference type="Proteomes" id="UP000189670"/>
    </source>
</evidence>
<proteinExistence type="predicted"/>